<dbReference type="InterPro" id="IPR051815">
    <property type="entry name" value="Molybdate_resp_trans_reg"/>
</dbReference>
<protein>
    <submittedName>
        <fullName evidence="4">Putative transcriptional regulator, ModE family</fullName>
    </submittedName>
</protein>
<dbReference type="STRING" id="877455.Metbo_2503"/>
<dbReference type="InterPro" id="IPR036390">
    <property type="entry name" value="WH_DNA-bd_sf"/>
</dbReference>
<dbReference type="AlphaFoldDB" id="F0T782"/>
<organism evidence="4 5">
    <name type="scientific">Methanobacterium lacus (strain AL-21)</name>
    <dbReference type="NCBI Taxonomy" id="877455"/>
    <lineage>
        <taxon>Archaea</taxon>
        <taxon>Methanobacteriati</taxon>
        <taxon>Methanobacteriota</taxon>
        <taxon>Methanomada group</taxon>
        <taxon>Methanobacteria</taxon>
        <taxon>Methanobacteriales</taxon>
        <taxon>Methanobacteriaceae</taxon>
        <taxon>Methanobacterium</taxon>
    </lineage>
</organism>
<reference evidence="4 5" key="2">
    <citation type="journal article" date="2014" name="Int. J. Syst. Evol. Microbiol.">
        <title>Methanobacterium paludis sp. nov. and a novel strain of Methanobacterium lacus isolated from northern peatlands.</title>
        <authorList>
            <person name="Cadillo-Quiroz H."/>
            <person name="Brauer S.L."/>
            <person name="Goodson N."/>
            <person name="Yavitt J.B."/>
            <person name="Zinder S.H."/>
        </authorList>
    </citation>
    <scope>NUCLEOTIDE SEQUENCE [LARGE SCALE GENOMIC DNA]</scope>
    <source>
        <strain evidence="4 5">AL-21</strain>
    </source>
</reference>
<dbReference type="OrthoDB" id="70912at2157"/>
<comment type="subcellular location">
    <subcellularLocation>
        <location evidence="1">Cell membrane</location>
        <topology evidence="1">Peripheral membrane protein</topology>
    </subcellularLocation>
</comment>
<evidence type="ECO:0000313" key="5">
    <source>
        <dbReference type="Proteomes" id="UP000007490"/>
    </source>
</evidence>
<dbReference type="PROSITE" id="PS51866">
    <property type="entry name" value="MOP"/>
    <property type="match status" value="1"/>
</dbReference>
<dbReference type="InterPro" id="IPR004606">
    <property type="entry name" value="Mop_domain"/>
</dbReference>
<accession>F0T782</accession>
<dbReference type="HOGENOM" id="CLU_1232769_0_0_2"/>
<feature type="domain" description="Mop" evidence="3">
    <location>
        <begin position="164"/>
        <end position="229"/>
    </location>
</feature>
<evidence type="ECO:0000256" key="2">
    <source>
        <dbReference type="ARBA" id="ARBA00022505"/>
    </source>
</evidence>
<dbReference type="InterPro" id="IPR005116">
    <property type="entry name" value="Transp-assoc_OB_typ1"/>
</dbReference>
<dbReference type="SUPFAM" id="SSF46785">
    <property type="entry name" value="Winged helix' DNA-binding domain"/>
    <property type="match status" value="1"/>
</dbReference>
<evidence type="ECO:0000313" key="4">
    <source>
        <dbReference type="EMBL" id="ADZ10716.1"/>
    </source>
</evidence>
<dbReference type="RefSeq" id="WP_013646067.1">
    <property type="nucleotide sequence ID" value="NC_015216.1"/>
</dbReference>
<dbReference type="Proteomes" id="UP000007490">
    <property type="component" value="Chromosome"/>
</dbReference>
<dbReference type="InterPro" id="IPR008995">
    <property type="entry name" value="Mo/tungstate-bd_C_term_dom"/>
</dbReference>
<proteinExistence type="predicted"/>
<dbReference type="Pfam" id="PF03459">
    <property type="entry name" value="TOBE"/>
    <property type="match status" value="1"/>
</dbReference>
<dbReference type="PANTHER" id="PTHR30432:SF1">
    <property type="entry name" value="DNA-BINDING TRANSCRIPTIONAL DUAL REGULATOR MODE"/>
    <property type="match status" value="1"/>
</dbReference>
<gene>
    <name evidence="4" type="ordered locus">Metbo_2503</name>
</gene>
<evidence type="ECO:0000259" key="3">
    <source>
        <dbReference type="PROSITE" id="PS51866"/>
    </source>
</evidence>
<dbReference type="SUPFAM" id="SSF50331">
    <property type="entry name" value="MOP-like"/>
    <property type="match status" value="1"/>
</dbReference>
<reference evidence="5" key="1">
    <citation type="submission" date="2011-02" db="EMBL/GenBank/DDBJ databases">
        <title>Complete sequence of Methanobacterium sp. AL-21.</title>
        <authorList>
            <consortium name="US DOE Joint Genome Institute"/>
            <person name="Lucas S."/>
            <person name="Copeland A."/>
            <person name="Lapidus A."/>
            <person name="Cheng J.-F."/>
            <person name="Goodwin L."/>
            <person name="Pitluck S."/>
            <person name="Chertkov O."/>
            <person name="Detter J.C."/>
            <person name="Han C."/>
            <person name="Tapia R."/>
            <person name="Land M."/>
            <person name="Hauser L."/>
            <person name="Kyrpides N."/>
            <person name="Ivanova N."/>
            <person name="Mikhailova N."/>
            <person name="Pagani I."/>
            <person name="Cadillo-Quiroz H."/>
            <person name="Imachi H."/>
            <person name="Zinder S."/>
            <person name="Liu W."/>
            <person name="Woyke T."/>
        </authorList>
    </citation>
    <scope>NUCLEOTIDE SEQUENCE [LARGE SCALE GENOMIC DNA]</scope>
    <source>
        <strain evidence="5">AL-21</strain>
    </source>
</reference>
<name>F0T782_METLA</name>
<dbReference type="Gene3D" id="1.10.10.10">
    <property type="entry name" value="Winged helix-like DNA-binding domain superfamily/Winged helix DNA-binding domain"/>
    <property type="match status" value="1"/>
</dbReference>
<dbReference type="Gene3D" id="2.40.50.100">
    <property type="match status" value="1"/>
</dbReference>
<dbReference type="PANTHER" id="PTHR30432">
    <property type="entry name" value="TRANSCRIPTIONAL REGULATOR MODE"/>
    <property type="match status" value="1"/>
</dbReference>
<dbReference type="InterPro" id="IPR036388">
    <property type="entry name" value="WH-like_DNA-bd_sf"/>
</dbReference>
<keyword evidence="5" id="KW-1185">Reference proteome</keyword>
<dbReference type="KEGG" id="mel:Metbo_2503"/>
<evidence type="ECO:0000256" key="1">
    <source>
        <dbReference type="ARBA" id="ARBA00004202"/>
    </source>
</evidence>
<dbReference type="EMBL" id="CP002551">
    <property type="protein sequence ID" value="ADZ10716.1"/>
    <property type="molecule type" value="Genomic_DNA"/>
</dbReference>
<dbReference type="eggNOG" id="arCOG00228">
    <property type="taxonomic scope" value="Archaea"/>
</dbReference>
<dbReference type="GO" id="GO:0015689">
    <property type="term" value="P:molybdate ion transport"/>
    <property type="evidence" value="ECO:0007669"/>
    <property type="project" value="InterPro"/>
</dbReference>
<keyword evidence="2" id="KW-0500">Molybdenum</keyword>
<sequence>MDRTKNGPQYRLKFDDKIILLNKKKFNLLENIDECGSIMKASKKVNIPYRSALKYIEELENESNKSIVSTQRGGKGGGGESKLTENGKSILKEYRKVESILKMHDDVNEIESNIVDIDQKNKIANIKLNNENVVLPLRGNFEVGDKVLVLISPEDVFVMLEPQESSVRNIFPGKIIGMELKNHLVRLNVDTGEITLFVDVTEYSREKLNLTLGKDIYIGFKAAAIAMVKI</sequence>
<dbReference type="GO" id="GO:0005886">
    <property type="term" value="C:plasma membrane"/>
    <property type="evidence" value="ECO:0007669"/>
    <property type="project" value="UniProtKB-SubCell"/>
</dbReference>
<dbReference type="eggNOG" id="arCOG00223">
    <property type="taxonomic scope" value="Archaea"/>
</dbReference>
<dbReference type="GeneID" id="10278977"/>